<sequence length="361" mass="40619">MNPAKKQNWKCSICVNANKKITVNPAEQNNIITRKKSKNLQQNHNATEKSPGFEIITTPLSVTPHEISNSYKLTTSTSNIIASPTSTPINIHQMSKTSSPIESDLSEDSFKITERLSRSFEHTLPNDKSIENELQEKIRSLQTELSTTQTELENTIIENNELKRSIAKMTKDIQTLKNLCKSPKIDYPHTSKKRQLLSQNFFTPPRSSATKEANMEYSSFLRKISDLEQALQKSNNEIECLKNLIQKLQNGTIEENINQQQSLSAVACSSQKGQHKIIDGGTCKKSRQPYQCDRHMKQCSVNKSCIISCENKPQIHIFGDEQVVPKTALLITASQIQVLKLPSSQLGHASYYCLLTVSTLL</sequence>
<name>A0A9N9QYU4_9NEOP</name>
<reference evidence="2" key="2">
    <citation type="submission" date="2022-10" db="EMBL/GenBank/DDBJ databases">
        <authorList>
            <consortium name="ENA_rothamsted_submissions"/>
            <consortium name="culmorum"/>
            <person name="King R."/>
        </authorList>
    </citation>
    <scope>NUCLEOTIDE SEQUENCE</scope>
</reference>
<keyword evidence="1" id="KW-0175">Coiled coil</keyword>
<feature type="coiled-coil region" evidence="1">
    <location>
        <begin position="131"/>
        <end position="179"/>
    </location>
</feature>
<keyword evidence="3" id="KW-1185">Reference proteome</keyword>
<reference evidence="2" key="1">
    <citation type="submission" date="2021-12" db="EMBL/GenBank/DDBJ databases">
        <authorList>
            <person name="King R."/>
        </authorList>
    </citation>
    <scope>NUCLEOTIDE SEQUENCE</scope>
</reference>
<dbReference type="EMBL" id="OU893346">
    <property type="protein sequence ID" value="CAG9785974.1"/>
    <property type="molecule type" value="Genomic_DNA"/>
</dbReference>
<accession>A0A9N9QYU4</accession>
<dbReference type="AlphaFoldDB" id="A0A9N9QYU4"/>
<organism evidence="2 3">
    <name type="scientific">Diatraea saccharalis</name>
    <name type="common">sugarcane borer</name>
    <dbReference type="NCBI Taxonomy" id="40085"/>
    <lineage>
        <taxon>Eukaryota</taxon>
        <taxon>Metazoa</taxon>
        <taxon>Ecdysozoa</taxon>
        <taxon>Arthropoda</taxon>
        <taxon>Hexapoda</taxon>
        <taxon>Insecta</taxon>
        <taxon>Pterygota</taxon>
        <taxon>Neoptera</taxon>
        <taxon>Endopterygota</taxon>
        <taxon>Lepidoptera</taxon>
        <taxon>Glossata</taxon>
        <taxon>Ditrysia</taxon>
        <taxon>Pyraloidea</taxon>
        <taxon>Crambidae</taxon>
        <taxon>Crambinae</taxon>
        <taxon>Diatraea</taxon>
    </lineage>
</organism>
<proteinExistence type="predicted"/>
<dbReference type="Proteomes" id="UP001153714">
    <property type="component" value="Chromosome 15"/>
</dbReference>
<feature type="coiled-coil region" evidence="1">
    <location>
        <begin position="217"/>
        <end position="251"/>
    </location>
</feature>
<gene>
    <name evidence="2" type="ORF">DIATSA_LOCUS3967</name>
</gene>
<protein>
    <submittedName>
        <fullName evidence="2">Uncharacterized protein</fullName>
    </submittedName>
</protein>
<evidence type="ECO:0000313" key="2">
    <source>
        <dbReference type="EMBL" id="CAG9785974.1"/>
    </source>
</evidence>
<evidence type="ECO:0000313" key="3">
    <source>
        <dbReference type="Proteomes" id="UP001153714"/>
    </source>
</evidence>
<evidence type="ECO:0000256" key="1">
    <source>
        <dbReference type="SAM" id="Coils"/>
    </source>
</evidence>